<dbReference type="RefSeq" id="WP_151621962.1">
    <property type="nucleotide sequence ID" value="NZ_CP043028.1"/>
</dbReference>
<evidence type="ECO:0000313" key="2">
    <source>
        <dbReference type="Proteomes" id="UP000327030"/>
    </source>
</evidence>
<gene>
    <name evidence="1" type="ORF">FXF36_00285</name>
</gene>
<dbReference type="Proteomes" id="UP000327030">
    <property type="component" value="Chromosome 1"/>
</dbReference>
<proteinExistence type="predicted"/>
<accession>A0A5P6VP09</accession>
<dbReference type="AlphaFoldDB" id="A0A5P6VP09"/>
<protein>
    <submittedName>
        <fullName evidence="1">Uncharacterized protein</fullName>
    </submittedName>
</protein>
<evidence type="ECO:0000313" key="1">
    <source>
        <dbReference type="EMBL" id="QFJ53419.1"/>
    </source>
</evidence>
<sequence>MSKCDFCSKDFSINTARNDFELEFISESLIYSNLSKCLCGRCAIEGINRYEQDIYYEKCESCGKKFDLMLDTTKFSKLPTLPTGYELRDFWDASILCCDCAIEMLQDDFEFMVF</sequence>
<organism evidence="1 2">
    <name type="scientific">Pseudobutyrivibrio xylanivorans</name>
    <dbReference type="NCBI Taxonomy" id="185007"/>
    <lineage>
        <taxon>Bacteria</taxon>
        <taxon>Bacillati</taxon>
        <taxon>Bacillota</taxon>
        <taxon>Clostridia</taxon>
        <taxon>Lachnospirales</taxon>
        <taxon>Lachnospiraceae</taxon>
        <taxon>Pseudobutyrivibrio</taxon>
    </lineage>
</organism>
<name>A0A5P6VP09_PSEXY</name>
<reference evidence="2" key="1">
    <citation type="submission" date="2019-08" db="EMBL/GenBank/DDBJ databases">
        <title>Complete Genome Sequence of the Polysaccharide-Degrading Rumen Bacterium Pseudobutyrivibrio xylanivorans MA3014.</title>
        <authorList>
            <person name="Palevich N."/>
            <person name="Maclean P.H."/>
            <person name="Kelly W.J."/>
            <person name="Leahy S.C."/>
            <person name="Rakonjac J."/>
            <person name="Attwood G.T."/>
        </authorList>
    </citation>
    <scope>NUCLEOTIDE SEQUENCE [LARGE SCALE GENOMIC DNA]</scope>
    <source>
        <strain evidence="2">MA3014</strain>
    </source>
</reference>
<dbReference type="OrthoDB" id="9813321at2"/>
<dbReference type="KEGG" id="pxv:FXF36_00285"/>
<dbReference type="EMBL" id="CP043028">
    <property type="protein sequence ID" value="QFJ53419.1"/>
    <property type="molecule type" value="Genomic_DNA"/>
</dbReference>